<evidence type="ECO:0000256" key="15">
    <source>
        <dbReference type="ARBA" id="ARBA00048586"/>
    </source>
</evidence>
<evidence type="ECO:0000256" key="13">
    <source>
        <dbReference type="ARBA" id="ARBA00023209"/>
    </source>
</evidence>
<dbReference type="NCBIfam" id="TIGR00560">
    <property type="entry name" value="pgsA"/>
    <property type="match status" value="1"/>
</dbReference>
<dbReference type="RefSeq" id="WP_069437007.1">
    <property type="nucleotide sequence ID" value="NZ_LPWG01000010.1"/>
</dbReference>
<evidence type="ECO:0000313" key="20">
    <source>
        <dbReference type="Proteomes" id="UP000094501"/>
    </source>
</evidence>
<comment type="subcellular location">
    <subcellularLocation>
        <location evidence="1">Membrane</location>
        <topology evidence="1">Multi-pass membrane protein</topology>
    </subcellularLocation>
</comment>
<keyword evidence="14" id="KW-1208">Phospholipid metabolism</keyword>
<dbReference type="InterPro" id="IPR000462">
    <property type="entry name" value="CDP-OH_P_trans"/>
</dbReference>
<keyword evidence="9 18" id="KW-0812">Transmembrane</keyword>
<comment type="pathway">
    <text evidence="3">Lipid metabolism.</text>
</comment>
<evidence type="ECO:0000256" key="9">
    <source>
        <dbReference type="ARBA" id="ARBA00022692"/>
    </source>
</evidence>
<name>A0A1E3W356_9HYPH</name>
<keyword evidence="11" id="KW-0443">Lipid metabolism</keyword>
<dbReference type="Proteomes" id="UP000094501">
    <property type="component" value="Unassembled WGS sequence"/>
</dbReference>
<evidence type="ECO:0000256" key="16">
    <source>
        <dbReference type="NCBIfam" id="TIGR00560"/>
    </source>
</evidence>
<dbReference type="EC" id="2.7.8.5" evidence="5 16"/>
<dbReference type="AlphaFoldDB" id="A0A1E3W356"/>
<dbReference type="InterPro" id="IPR004570">
    <property type="entry name" value="Phosphatidylglycerol_P_synth"/>
</dbReference>
<evidence type="ECO:0000256" key="17">
    <source>
        <dbReference type="RuleBase" id="RU003750"/>
    </source>
</evidence>
<evidence type="ECO:0000256" key="5">
    <source>
        <dbReference type="ARBA" id="ARBA00013170"/>
    </source>
</evidence>
<evidence type="ECO:0000256" key="10">
    <source>
        <dbReference type="ARBA" id="ARBA00022989"/>
    </source>
</evidence>
<dbReference type="PANTHER" id="PTHR14269">
    <property type="entry name" value="CDP-DIACYLGLYCEROL--GLYCEROL-3-PHOSPHATE 3-PHOSPHATIDYLTRANSFERASE-RELATED"/>
    <property type="match status" value="1"/>
</dbReference>
<keyword evidence="8 17" id="KW-0808">Transferase</keyword>
<evidence type="ECO:0000256" key="4">
    <source>
        <dbReference type="ARBA" id="ARBA00010441"/>
    </source>
</evidence>
<evidence type="ECO:0000256" key="7">
    <source>
        <dbReference type="ARBA" id="ARBA00022516"/>
    </source>
</evidence>
<evidence type="ECO:0000256" key="18">
    <source>
        <dbReference type="SAM" id="Phobius"/>
    </source>
</evidence>
<dbReference type="GO" id="GO:0008444">
    <property type="term" value="F:CDP-diacylglycerol-glycerol-3-phosphate 3-phosphatidyltransferase activity"/>
    <property type="evidence" value="ECO:0007669"/>
    <property type="project" value="UniProtKB-UniRule"/>
</dbReference>
<evidence type="ECO:0000256" key="8">
    <source>
        <dbReference type="ARBA" id="ARBA00022679"/>
    </source>
</evidence>
<accession>A0A1E3W356</accession>
<keyword evidence="20" id="KW-1185">Reference proteome</keyword>
<dbReference type="InterPro" id="IPR043130">
    <property type="entry name" value="CDP-OH_PTrfase_TM_dom"/>
</dbReference>
<dbReference type="PIRSF" id="PIRSF000847">
    <property type="entry name" value="Phos_ph_gly_syn"/>
    <property type="match status" value="1"/>
</dbReference>
<feature type="transmembrane region" description="Helical" evidence="18">
    <location>
        <begin position="169"/>
        <end position="193"/>
    </location>
</feature>
<dbReference type="OrthoDB" id="9796672at2"/>
<dbReference type="GO" id="GO:0016020">
    <property type="term" value="C:membrane"/>
    <property type="evidence" value="ECO:0007669"/>
    <property type="project" value="UniProtKB-SubCell"/>
</dbReference>
<comment type="catalytic activity">
    <reaction evidence="15">
        <text>a CDP-1,2-diacyl-sn-glycerol + sn-glycerol 3-phosphate = a 1,2-diacyl-sn-glycero-3-phospho-(1'-sn-glycero-3'-phosphate) + CMP + H(+)</text>
        <dbReference type="Rhea" id="RHEA:12593"/>
        <dbReference type="ChEBI" id="CHEBI:15378"/>
        <dbReference type="ChEBI" id="CHEBI:57597"/>
        <dbReference type="ChEBI" id="CHEBI:58332"/>
        <dbReference type="ChEBI" id="CHEBI:60110"/>
        <dbReference type="ChEBI" id="CHEBI:60377"/>
        <dbReference type="EC" id="2.7.8.5"/>
    </reaction>
</comment>
<evidence type="ECO:0000256" key="12">
    <source>
        <dbReference type="ARBA" id="ARBA00023136"/>
    </source>
</evidence>
<gene>
    <name evidence="19" type="ORF">AUC68_03580</name>
</gene>
<dbReference type="STRING" id="1774968.AUC68_03580"/>
<comment type="pathway">
    <text evidence="2">Phospholipid metabolism; phosphatidylglycerol biosynthesis; phosphatidylglycerol from CDP-diacylglycerol: step 1/2.</text>
</comment>
<keyword evidence="12 18" id="KW-0472">Membrane</keyword>
<feature type="transmembrane region" description="Helical" evidence="18">
    <location>
        <begin position="54"/>
        <end position="72"/>
    </location>
</feature>
<dbReference type="PANTHER" id="PTHR14269:SF62">
    <property type="entry name" value="CDP-DIACYLGLYCEROL--GLYCEROL-3-PHOSPHATE 3-PHOSPHATIDYLTRANSFERASE 1, CHLOROPLASTIC"/>
    <property type="match status" value="1"/>
</dbReference>
<dbReference type="InterPro" id="IPR050324">
    <property type="entry name" value="CDP-alcohol_PTase-I"/>
</dbReference>
<keyword evidence="7" id="KW-0444">Lipid biosynthesis</keyword>
<evidence type="ECO:0000256" key="6">
    <source>
        <dbReference type="ARBA" id="ARBA00014944"/>
    </source>
</evidence>
<dbReference type="InterPro" id="IPR048254">
    <property type="entry name" value="CDP_ALCOHOL_P_TRANSF_CS"/>
</dbReference>
<dbReference type="PROSITE" id="PS00379">
    <property type="entry name" value="CDP_ALCOHOL_P_TRANSF"/>
    <property type="match status" value="1"/>
</dbReference>
<evidence type="ECO:0000256" key="3">
    <source>
        <dbReference type="ARBA" id="ARBA00005189"/>
    </source>
</evidence>
<feature type="transmembrane region" description="Helical" evidence="18">
    <location>
        <begin position="93"/>
        <end position="120"/>
    </location>
</feature>
<dbReference type="Gene3D" id="1.20.120.1760">
    <property type="match status" value="1"/>
</dbReference>
<dbReference type="Pfam" id="PF01066">
    <property type="entry name" value="CDP-OH_P_transf"/>
    <property type="match status" value="1"/>
</dbReference>
<keyword evidence="13" id="KW-0594">Phospholipid biosynthesis</keyword>
<evidence type="ECO:0000313" key="19">
    <source>
        <dbReference type="EMBL" id="ODS00194.1"/>
    </source>
</evidence>
<protein>
    <recommendedName>
        <fullName evidence="6 16">CDP-diacylglycerol--glycerol-3-phosphate 3-phosphatidyltransferase</fullName>
        <ecNumber evidence="5 16">2.7.8.5</ecNumber>
    </recommendedName>
</protein>
<comment type="similarity">
    <text evidence="4 17">Belongs to the CDP-alcohol phosphatidyltransferase class-I family.</text>
</comment>
<evidence type="ECO:0000256" key="1">
    <source>
        <dbReference type="ARBA" id="ARBA00004141"/>
    </source>
</evidence>
<proteinExistence type="inferred from homology"/>
<comment type="caution">
    <text evidence="19">The sequence shown here is derived from an EMBL/GenBank/DDBJ whole genome shotgun (WGS) entry which is preliminary data.</text>
</comment>
<evidence type="ECO:0000256" key="11">
    <source>
        <dbReference type="ARBA" id="ARBA00023098"/>
    </source>
</evidence>
<dbReference type="GO" id="GO:0046474">
    <property type="term" value="P:glycerophospholipid biosynthetic process"/>
    <property type="evidence" value="ECO:0007669"/>
    <property type="project" value="TreeGrafter"/>
</dbReference>
<evidence type="ECO:0000256" key="2">
    <source>
        <dbReference type="ARBA" id="ARBA00005042"/>
    </source>
</evidence>
<reference evidence="19 20" key="1">
    <citation type="journal article" date="2016" name="Environ. Microbiol.">
        <title>New Methyloceanibacter diversity from North Sea sediments includes methanotroph containing solely the soluble methane monooxygenase.</title>
        <authorList>
            <person name="Vekeman B."/>
            <person name="Kerckhof F.M."/>
            <person name="Cremers G."/>
            <person name="de Vos P."/>
            <person name="Vandamme P."/>
            <person name="Boon N."/>
            <person name="Op den Camp H.J."/>
            <person name="Heylen K."/>
        </authorList>
    </citation>
    <scope>NUCLEOTIDE SEQUENCE [LARGE SCALE GENOMIC DNA]</scope>
    <source>
        <strain evidence="19 20">R-67174</strain>
    </source>
</reference>
<dbReference type="EMBL" id="LPWG01000010">
    <property type="protein sequence ID" value="ODS00194.1"/>
    <property type="molecule type" value="Genomic_DNA"/>
</dbReference>
<organism evidence="19 20">
    <name type="scientific">Methyloceanibacter methanicus</name>
    <dbReference type="NCBI Taxonomy" id="1774968"/>
    <lineage>
        <taxon>Bacteria</taxon>
        <taxon>Pseudomonadati</taxon>
        <taxon>Pseudomonadota</taxon>
        <taxon>Alphaproteobacteria</taxon>
        <taxon>Hyphomicrobiales</taxon>
        <taxon>Hyphomicrobiaceae</taxon>
        <taxon>Methyloceanibacter</taxon>
    </lineage>
</organism>
<sequence>MSEQGLAGRGVPGRHGADRRHFGSLPNVLTYGRILAVPAMVACFYIEADWGRWLAMWIFIVAGISDFLDGYLARAWQQQSALGQMLDPIADKLIVAAALLMLAANGTIAGWSLWAGVIILSREILVSGLREFLGTLSVSVPVTNLAKWKTVVQMVAIGFLLAGPAGDKVWPYTTLFGLTLLWIAAVLTLYTGYDYLRATLRHLMPDRK</sequence>
<evidence type="ECO:0000256" key="14">
    <source>
        <dbReference type="ARBA" id="ARBA00023264"/>
    </source>
</evidence>
<keyword evidence="10 18" id="KW-1133">Transmembrane helix</keyword>
<feature type="transmembrane region" description="Helical" evidence="18">
    <location>
        <begin position="28"/>
        <end position="48"/>
    </location>
</feature>